<dbReference type="EMBL" id="QQWO01000005">
    <property type="protein sequence ID" value="RSV04882.1"/>
    <property type="molecule type" value="Genomic_DNA"/>
</dbReference>
<accession>A0A1L6JGG0</accession>
<reference evidence="3" key="1">
    <citation type="submission" date="2016-12" db="EMBL/GenBank/DDBJ databases">
        <title>Whole genome sequencing of Sphingomonas koreensis.</title>
        <authorList>
            <person name="Conlan S."/>
            <person name="Thomas P.J."/>
            <person name="Mullikin J."/>
            <person name="Palmore T.N."/>
            <person name="Frank K.M."/>
            <person name="Segre J.A."/>
        </authorList>
    </citation>
    <scope>NUCLEOTIDE SEQUENCE</scope>
    <source>
        <strain evidence="3">ABOJV</strain>
    </source>
</reference>
<evidence type="ECO:0000259" key="2">
    <source>
        <dbReference type="PROSITE" id="PS51819"/>
    </source>
</evidence>
<sequence>MTVSMIKRVSVPVSDQRKAQTFYEGLLGLKVLRDDPVPMGENARWLEVGSTEQDSSIVLVSWFPVAPGTLQGLMLESDDLDGDGERLTSAGYPVDGPNTTPWGRQLSVRDPDGNGLVLVERP</sequence>
<evidence type="ECO:0000313" key="5">
    <source>
        <dbReference type="Proteomes" id="UP000185161"/>
    </source>
</evidence>
<feature type="domain" description="VOC" evidence="2">
    <location>
        <begin position="5"/>
        <end position="121"/>
    </location>
</feature>
<evidence type="ECO:0000256" key="1">
    <source>
        <dbReference type="SAM" id="MobiDB-lite"/>
    </source>
</evidence>
<dbReference type="Pfam" id="PF00903">
    <property type="entry name" value="Glyoxalase"/>
    <property type="match status" value="1"/>
</dbReference>
<dbReference type="STRING" id="93064.BRX40_12855"/>
<dbReference type="Proteomes" id="UP000286681">
    <property type="component" value="Unassembled WGS sequence"/>
</dbReference>
<proteinExistence type="predicted"/>
<dbReference type="PROSITE" id="PS51819">
    <property type="entry name" value="VOC"/>
    <property type="match status" value="1"/>
</dbReference>
<protein>
    <recommendedName>
        <fullName evidence="2">VOC domain-containing protein</fullName>
    </recommendedName>
</protein>
<organism evidence="3 5">
    <name type="scientific">Sphingomonas koreensis</name>
    <dbReference type="NCBI Taxonomy" id="93064"/>
    <lineage>
        <taxon>Bacteria</taxon>
        <taxon>Pseudomonadati</taxon>
        <taxon>Pseudomonadota</taxon>
        <taxon>Alphaproteobacteria</taxon>
        <taxon>Sphingomonadales</taxon>
        <taxon>Sphingomonadaceae</taxon>
        <taxon>Sphingomonas</taxon>
    </lineage>
</organism>
<feature type="region of interest" description="Disordered" evidence="1">
    <location>
        <begin position="81"/>
        <end position="114"/>
    </location>
</feature>
<dbReference type="EMBL" id="CP018820">
    <property type="protein sequence ID" value="APR55021.1"/>
    <property type="molecule type" value="Genomic_DNA"/>
</dbReference>
<reference evidence="4 6" key="3">
    <citation type="submission" date="2018-07" db="EMBL/GenBank/DDBJ databases">
        <title>Genomic and Epidemiologic Investigation of an Indolent Hospital Outbreak.</title>
        <authorList>
            <person name="Johnson R.C."/>
            <person name="Deming C."/>
            <person name="Conlan S."/>
            <person name="Zellmer C.J."/>
            <person name="Michelin A.V."/>
            <person name="Lee-Lin S."/>
            <person name="Thomas P.J."/>
            <person name="Park M."/>
            <person name="Weingarten R.A."/>
            <person name="Less J."/>
            <person name="Dekker J.P."/>
            <person name="Frank K.M."/>
            <person name="Musser K.A."/>
            <person name="Mcquiston J.R."/>
            <person name="Henderson D.K."/>
            <person name="Lau A.F."/>
            <person name="Palmore T.N."/>
            <person name="Segre J.A."/>
        </authorList>
    </citation>
    <scope>NUCLEOTIDE SEQUENCE [LARGE SCALE GENOMIC DNA]</scope>
    <source>
        <strain evidence="4 6">SK-NIH.Env10_0317</strain>
    </source>
</reference>
<name>A0A1L6JGG0_9SPHN</name>
<dbReference type="InterPro" id="IPR004360">
    <property type="entry name" value="Glyas_Fos-R_dOase_dom"/>
</dbReference>
<dbReference type="AlphaFoldDB" id="A0A1L6JGG0"/>
<dbReference type="InterPro" id="IPR037523">
    <property type="entry name" value="VOC_core"/>
</dbReference>
<keyword evidence="5" id="KW-1185">Reference proteome</keyword>
<dbReference type="InterPro" id="IPR029068">
    <property type="entry name" value="Glyas_Bleomycin-R_OHBP_Dase"/>
</dbReference>
<dbReference type="Gene3D" id="3.10.180.10">
    <property type="entry name" value="2,3-Dihydroxybiphenyl 1,2-Dioxygenase, domain 1"/>
    <property type="match status" value="1"/>
</dbReference>
<dbReference type="Proteomes" id="UP000185161">
    <property type="component" value="Chromosome"/>
</dbReference>
<evidence type="ECO:0000313" key="4">
    <source>
        <dbReference type="EMBL" id="RSV04882.1"/>
    </source>
</evidence>
<evidence type="ECO:0000313" key="6">
    <source>
        <dbReference type="Proteomes" id="UP000286681"/>
    </source>
</evidence>
<gene>
    <name evidence="3" type="ORF">BRX40_12855</name>
    <name evidence="4" type="ORF">CA257_07635</name>
</gene>
<dbReference type="RefSeq" id="WP_075153214.1">
    <property type="nucleotide sequence ID" value="NZ_QLJD01000001.1"/>
</dbReference>
<evidence type="ECO:0000313" key="3">
    <source>
        <dbReference type="EMBL" id="APR55021.1"/>
    </source>
</evidence>
<reference evidence="5" key="2">
    <citation type="submission" date="2016-12" db="EMBL/GenBank/DDBJ databases">
        <title>Whole genome sequencing of Sphingomonas sp. ABOJV.</title>
        <authorList>
            <person name="Conlan S."/>
            <person name="Thomas P.J."/>
            <person name="Mullikin J."/>
            <person name="Palmore T.N."/>
            <person name="Frank K.M."/>
            <person name="Segre J.A."/>
        </authorList>
    </citation>
    <scope>NUCLEOTIDE SEQUENCE [LARGE SCALE GENOMIC DNA]</scope>
    <source>
        <strain evidence="5">ABOJV</strain>
    </source>
</reference>
<dbReference type="PANTHER" id="PTHR36437">
    <property type="entry name" value="GLYOXALASE/BLEOMYCIN RESISTANCE PROTEIN/DIOXYGENASE"/>
    <property type="match status" value="1"/>
</dbReference>
<dbReference type="SUPFAM" id="SSF54593">
    <property type="entry name" value="Glyoxalase/Bleomycin resistance protein/Dihydroxybiphenyl dioxygenase"/>
    <property type="match status" value="1"/>
</dbReference>
<dbReference type="OrthoDB" id="9796521at2"/>
<dbReference type="PANTHER" id="PTHR36437:SF2">
    <property type="entry name" value="GLYOXALASE_BLEOMYCIN RESISTANCE PROTEIN_DIOXYGENASE"/>
    <property type="match status" value="1"/>
</dbReference>
<dbReference type="KEGG" id="skr:BRX40_12855"/>